<comment type="caution">
    <text evidence="7">The sequence shown here is derived from an EMBL/GenBank/DDBJ whole genome shotgun (WGS) entry which is preliminary data.</text>
</comment>
<dbReference type="Gene3D" id="3.30.450.40">
    <property type="match status" value="5"/>
</dbReference>
<dbReference type="SUPFAM" id="SSF47384">
    <property type="entry name" value="Homodimeric domain of signal transducing histidine kinase"/>
    <property type="match status" value="1"/>
</dbReference>
<dbReference type="PANTHER" id="PTHR42878:SF15">
    <property type="entry name" value="BACTERIOPHYTOCHROME"/>
    <property type="match status" value="1"/>
</dbReference>
<name>A0ABQ2GYH2_9DEIO</name>
<dbReference type="SMART" id="SM00065">
    <property type="entry name" value="GAF"/>
    <property type="match status" value="3"/>
</dbReference>
<accession>A0ABQ2GYH2</accession>
<dbReference type="InterPro" id="IPR003018">
    <property type="entry name" value="GAF"/>
</dbReference>
<dbReference type="Gene3D" id="3.30.565.10">
    <property type="entry name" value="Histidine kinase-like ATPase, C-terminal domain"/>
    <property type="match status" value="1"/>
</dbReference>
<dbReference type="Pfam" id="PF02518">
    <property type="entry name" value="HATPase_c"/>
    <property type="match status" value="1"/>
</dbReference>
<dbReference type="InterPro" id="IPR036097">
    <property type="entry name" value="HisK_dim/P_sf"/>
</dbReference>
<evidence type="ECO:0000313" key="7">
    <source>
        <dbReference type="EMBL" id="GGM20006.1"/>
    </source>
</evidence>
<evidence type="ECO:0000256" key="1">
    <source>
        <dbReference type="ARBA" id="ARBA00000085"/>
    </source>
</evidence>
<keyword evidence="4" id="KW-0808">Transferase</keyword>
<dbReference type="EC" id="2.7.13.3" evidence="2"/>
<comment type="catalytic activity">
    <reaction evidence="1">
        <text>ATP + protein L-histidine = ADP + protein N-phospho-L-histidine.</text>
        <dbReference type="EC" id="2.7.13.3"/>
    </reaction>
</comment>
<dbReference type="Gene3D" id="1.10.287.130">
    <property type="match status" value="1"/>
</dbReference>
<dbReference type="InterPro" id="IPR050351">
    <property type="entry name" value="BphY/WalK/GraS-like"/>
</dbReference>
<dbReference type="SMART" id="SM00387">
    <property type="entry name" value="HATPase_c"/>
    <property type="match status" value="1"/>
</dbReference>
<feature type="domain" description="Histidine kinase" evidence="6">
    <location>
        <begin position="888"/>
        <end position="1102"/>
    </location>
</feature>
<dbReference type="CDD" id="cd00082">
    <property type="entry name" value="HisKA"/>
    <property type="match status" value="1"/>
</dbReference>
<dbReference type="Pfam" id="PF00512">
    <property type="entry name" value="HisKA"/>
    <property type="match status" value="1"/>
</dbReference>
<evidence type="ECO:0000313" key="8">
    <source>
        <dbReference type="Proteomes" id="UP000661918"/>
    </source>
</evidence>
<dbReference type="Pfam" id="PF13185">
    <property type="entry name" value="GAF_2"/>
    <property type="match status" value="1"/>
</dbReference>
<keyword evidence="5" id="KW-0418">Kinase</keyword>
<dbReference type="PANTHER" id="PTHR42878">
    <property type="entry name" value="TWO-COMPONENT HISTIDINE KINASE"/>
    <property type="match status" value="1"/>
</dbReference>
<sequence length="1113" mass="121538">MTDVSSSDPFHPSALRATQLMIHLQGVTQALAAVRQQDEVFDIVLRDALDALGGISGAVLLVQDGRLHVAARSGQDGASVWQAGDLEGHRPSPDALRSNTPLFFGRSGDLATAYPELEARTGGVAAVASAVLPMVEDGRPLGVIVLDFREPHDFNADERRFLTTLAGQCALALDRAQLSSTLERQIEDRTAELAAFVRFTEVADSETDVLTLAARAGEVLSVLFPSCSSGYYVLEDGLWKLKVNSRDLEAEPALLDVLKAGMPLDIPVFGQLTQTGGPVFVDAWNPERERLPWTGSYRAVALYPLVPDAATQAMFAVGLKDTPHWTEPHRAVFRSLGRSLSLALERTQTVRQLSVKNAELQARTLALEGVARLTHDLSRQGNPAQLIEQVLQLVFSLLPAGYASFWEVRDGRWQMTAQLGDVGRPEWQATRLQGFGVGQAPSLDQPYQTRQPLFQDHYDPARDALPHVMDHLLSMATLPVVVHGTVAGVLGVALFSPRPWGAADRALLTTLAQSLGLGLERAEQLRQLEAEGAAREAFAAFTEAVGTQTDVLALARQAFEVLRGRFAHASAGYYEREGELWKARAHTDDLHGDVLAMIRAGLPSQTPMIARMLRAGEVVFTDAWDSLREELEGTEEYGKVANYPLMVGGEVQAMLSIGLRERRQWSGPSMALVRAVGRGLTLALERSATARRLEDQNAELQARTQALEGFAELTRDLGLTAEPSVLIRRAMELVLTLLPPGYAAFWQILDGQWHVTTRVGEVGKPELQAALQAGLAVGQTPSLDQPHHTREPLFQDHYDPTRDIAPELADHVSTLATLPVLVNGKVAGIFSVPLFGQRAWSAADQAVLRTTVHSLGLALERAEHVRQLQAQRDMLQAANEELEAFTYSVSHDLRTPVRHIVSFGSMLRRSLPEPLDEKTVRYASIVETAAVQLNGLIDGMLDLSRTSRQPLRTEAVDLGRLVEAARKEIMVAQPERRIDWRVADLPTVVGDAGLLRRVVATLMNNAVKYTRPRELAVIEVWAEDRGETWAVLVRDNGVGFAPQYGKKLFTVFQRLHRQQDFEGAGVSLASARRVVTRHGGTMMAEGQPDAGATFGFTLPKTGPEGAEPAGSEA</sequence>
<dbReference type="InterPro" id="IPR003661">
    <property type="entry name" value="HisK_dim/P_dom"/>
</dbReference>
<dbReference type="SUPFAM" id="SSF55781">
    <property type="entry name" value="GAF domain-like"/>
    <property type="match status" value="5"/>
</dbReference>
<dbReference type="InterPro" id="IPR005467">
    <property type="entry name" value="His_kinase_dom"/>
</dbReference>
<dbReference type="SMART" id="SM00388">
    <property type="entry name" value="HisKA"/>
    <property type="match status" value="1"/>
</dbReference>
<dbReference type="Proteomes" id="UP000661918">
    <property type="component" value="Unassembled WGS sequence"/>
</dbReference>
<dbReference type="PROSITE" id="PS50109">
    <property type="entry name" value="HIS_KIN"/>
    <property type="match status" value="1"/>
</dbReference>
<evidence type="ECO:0000259" key="6">
    <source>
        <dbReference type="PROSITE" id="PS50109"/>
    </source>
</evidence>
<keyword evidence="3" id="KW-0597">Phosphoprotein</keyword>
<keyword evidence="8" id="KW-1185">Reference proteome</keyword>
<organism evidence="7 8">
    <name type="scientific">Deinococcus aerophilus</name>
    <dbReference type="NCBI Taxonomy" id="522488"/>
    <lineage>
        <taxon>Bacteria</taxon>
        <taxon>Thermotogati</taxon>
        <taxon>Deinococcota</taxon>
        <taxon>Deinococci</taxon>
        <taxon>Deinococcales</taxon>
        <taxon>Deinococcaceae</taxon>
        <taxon>Deinococcus</taxon>
    </lineage>
</organism>
<dbReference type="InterPro" id="IPR036890">
    <property type="entry name" value="HATPase_C_sf"/>
</dbReference>
<dbReference type="EMBL" id="BMOM01000039">
    <property type="protein sequence ID" value="GGM20006.1"/>
    <property type="molecule type" value="Genomic_DNA"/>
</dbReference>
<dbReference type="RefSeq" id="WP_188905171.1">
    <property type="nucleotide sequence ID" value="NZ_BMOM01000039.1"/>
</dbReference>
<protein>
    <recommendedName>
        <fullName evidence="2">histidine kinase</fullName>
        <ecNumber evidence="2">2.7.13.3</ecNumber>
    </recommendedName>
</protein>
<evidence type="ECO:0000256" key="2">
    <source>
        <dbReference type="ARBA" id="ARBA00012438"/>
    </source>
</evidence>
<dbReference type="InterPro" id="IPR003594">
    <property type="entry name" value="HATPase_dom"/>
</dbReference>
<dbReference type="InterPro" id="IPR029016">
    <property type="entry name" value="GAF-like_dom_sf"/>
</dbReference>
<dbReference type="InterPro" id="IPR004358">
    <property type="entry name" value="Sig_transdc_His_kin-like_C"/>
</dbReference>
<evidence type="ECO:0000256" key="5">
    <source>
        <dbReference type="ARBA" id="ARBA00022777"/>
    </source>
</evidence>
<evidence type="ECO:0000256" key="3">
    <source>
        <dbReference type="ARBA" id="ARBA00022553"/>
    </source>
</evidence>
<gene>
    <name evidence="7" type="ORF">GCM10010841_30080</name>
</gene>
<dbReference type="Pfam" id="PF01590">
    <property type="entry name" value="GAF"/>
    <property type="match status" value="1"/>
</dbReference>
<dbReference type="PRINTS" id="PR00344">
    <property type="entry name" value="BCTRLSENSOR"/>
</dbReference>
<reference evidence="8" key="1">
    <citation type="journal article" date="2019" name="Int. J. Syst. Evol. Microbiol.">
        <title>The Global Catalogue of Microorganisms (GCM) 10K type strain sequencing project: providing services to taxonomists for standard genome sequencing and annotation.</title>
        <authorList>
            <consortium name="The Broad Institute Genomics Platform"/>
            <consortium name="The Broad Institute Genome Sequencing Center for Infectious Disease"/>
            <person name="Wu L."/>
            <person name="Ma J."/>
        </authorList>
    </citation>
    <scope>NUCLEOTIDE SEQUENCE [LARGE SCALE GENOMIC DNA]</scope>
    <source>
        <strain evidence="8">JCM 15443</strain>
    </source>
</reference>
<proteinExistence type="predicted"/>
<dbReference type="SUPFAM" id="SSF55874">
    <property type="entry name" value="ATPase domain of HSP90 chaperone/DNA topoisomerase II/histidine kinase"/>
    <property type="match status" value="1"/>
</dbReference>
<evidence type="ECO:0000256" key="4">
    <source>
        <dbReference type="ARBA" id="ARBA00022679"/>
    </source>
</evidence>